<proteinExistence type="predicted"/>
<organism evidence="2 3">
    <name type="scientific">Candidatus Fimisoma avicola</name>
    <dbReference type="NCBI Taxonomy" id="2840826"/>
    <lineage>
        <taxon>Bacteria</taxon>
        <taxon>Bacillati</taxon>
        <taxon>Bacillota</taxon>
        <taxon>Clostridia</taxon>
        <taxon>Eubacteriales</taxon>
        <taxon>Candidatus Fimisoma</taxon>
    </lineage>
</organism>
<dbReference type="AlphaFoldDB" id="A0A9D1I4A3"/>
<evidence type="ECO:0000313" key="3">
    <source>
        <dbReference type="Proteomes" id="UP000824091"/>
    </source>
</evidence>
<reference evidence="2" key="2">
    <citation type="journal article" date="2021" name="PeerJ">
        <title>Extensive microbial diversity within the chicken gut microbiome revealed by metagenomics and culture.</title>
        <authorList>
            <person name="Gilroy R."/>
            <person name="Ravi A."/>
            <person name="Getino M."/>
            <person name="Pursley I."/>
            <person name="Horton D.L."/>
            <person name="Alikhan N.F."/>
            <person name="Baker D."/>
            <person name="Gharbi K."/>
            <person name="Hall N."/>
            <person name="Watson M."/>
            <person name="Adriaenssens E.M."/>
            <person name="Foster-Nyarko E."/>
            <person name="Jarju S."/>
            <person name="Secka A."/>
            <person name="Antonio M."/>
            <person name="Oren A."/>
            <person name="Chaudhuri R.R."/>
            <person name="La Ragione R."/>
            <person name="Hildebrand F."/>
            <person name="Pallen M.J."/>
        </authorList>
    </citation>
    <scope>NUCLEOTIDE SEQUENCE</scope>
    <source>
        <strain evidence="2">11300</strain>
    </source>
</reference>
<comment type="caution">
    <text evidence="2">The sequence shown here is derived from an EMBL/GenBank/DDBJ whole genome shotgun (WGS) entry which is preliminary data.</text>
</comment>
<protein>
    <recommendedName>
        <fullName evidence="1">DUF6873 domain-containing protein</fullName>
    </recommendedName>
</protein>
<dbReference type="EMBL" id="DVMO01000103">
    <property type="protein sequence ID" value="HIU28111.1"/>
    <property type="molecule type" value="Genomic_DNA"/>
</dbReference>
<dbReference type="Pfam" id="PF21778">
    <property type="entry name" value="DUF6873"/>
    <property type="match status" value="1"/>
</dbReference>
<evidence type="ECO:0000313" key="2">
    <source>
        <dbReference type="EMBL" id="HIU28111.1"/>
    </source>
</evidence>
<name>A0A9D1I4A3_9FIRM</name>
<gene>
    <name evidence="2" type="ORF">IAD16_07025</name>
</gene>
<reference evidence="2" key="1">
    <citation type="submission" date="2020-10" db="EMBL/GenBank/DDBJ databases">
        <authorList>
            <person name="Gilroy R."/>
        </authorList>
    </citation>
    <scope>NUCLEOTIDE SEQUENCE</scope>
    <source>
        <strain evidence="2">11300</strain>
    </source>
</reference>
<dbReference type="InterPro" id="IPR049238">
    <property type="entry name" value="DUF6873"/>
</dbReference>
<sequence>MVKMDPAISTHPDIYMCALRDSVYHGERFLLNPYYPAHAIFNGCSTGKYFIHNLKYTAPDLLKAVRREGQIEVHVAQGYAKCSCVVVDEDSIITADRGIWREAVKAGMDVLLIEKSQVILRGYPYGFLGGASGKVGSTMIFNGDITRHSDYARIRDFIESRGLDIVYFKEYRLTDIGSIIEEKDG</sequence>
<evidence type="ECO:0000259" key="1">
    <source>
        <dbReference type="Pfam" id="PF21778"/>
    </source>
</evidence>
<feature type="domain" description="DUF6873" evidence="1">
    <location>
        <begin position="31"/>
        <end position="180"/>
    </location>
</feature>
<dbReference type="Proteomes" id="UP000824091">
    <property type="component" value="Unassembled WGS sequence"/>
</dbReference>
<accession>A0A9D1I4A3</accession>